<name>A0A6A4SFM1_SCOMX</name>
<sequence length="69" mass="7649">MDSRCRRSAARSSTVLYVCACVCGSVKTHHKPWEVSSALHAKGTDEEVEDCGDEDYDGRYVVQVVQTLL</sequence>
<evidence type="ECO:0000313" key="1">
    <source>
        <dbReference type="EMBL" id="KAF0029704.1"/>
    </source>
</evidence>
<gene>
    <name evidence="1" type="ORF">F2P81_018809</name>
</gene>
<evidence type="ECO:0000313" key="2">
    <source>
        <dbReference type="Proteomes" id="UP000438429"/>
    </source>
</evidence>
<proteinExistence type="predicted"/>
<protein>
    <submittedName>
        <fullName evidence="1">Uncharacterized protein</fullName>
    </submittedName>
</protein>
<comment type="caution">
    <text evidence="1">The sequence shown here is derived from an EMBL/GenBank/DDBJ whole genome shotgun (WGS) entry which is preliminary data.</text>
</comment>
<dbReference type="AlphaFoldDB" id="A0A6A4SFM1"/>
<organism evidence="1 2">
    <name type="scientific">Scophthalmus maximus</name>
    <name type="common">Turbot</name>
    <name type="synonym">Psetta maxima</name>
    <dbReference type="NCBI Taxonomy" id="52904"/>
    <lineage>
        <taxon>Eukaryota</taxon>
        <taxon>Metazoa</taxon>
        <taxon>Chordata</taxon>
        <taxon>Craniata</taxon>
        <taxon>Vertebrata</taxon>
        <taxon>Euteleostomi</taxon>
        <taxon>Actinopterygii</taxon>
        <taxon>Neopterygii</taxon>
        <taxon>Teleostei</taxon>
        <taxon>Neoteleostei</taxon>
        <taxon>Acanthomorphata</taxon>
        <taxon>Carangaria</taxon>
        <taxon>Pleuronectiformes</taxon>
        <taxon>Pleuronectoidei</taxon>
        <taxon>Scophthalmidae</taxon>
        <taxon>Scophthalmus</taxon>
    </lineage>
</organism>
<reference evidence="1 2" key="1">
    <citation type="submission" date="2019-06" db="EMBL/GenBank/DDBJ databases">
        <title>Draft genomes of female and male turbot (Scophthalmus maximus).</title>
        <authorList>
            <person name="Xu H."/>
            <person name="Xu X.-W."/>
            <person name="Shao C."/>
            <person name="Chen S."/>
        </authorList>
    </citation>
    <scope>NUCLEOTIDE SEQUENCE [LARGE SCALE GENOMIC DNA]</scope>
    <source>
        <strain evidence="1">Ysfricsl-2016a</strain>
        <tissue evidence="1">Blood</tissue>
    </source>
</reference>
<dbReference type="EMBL" id="VEVO01000016">
    <property type="protein sequence ID" value="KAF0029704.1"/>
    <property type="molecule type" value="Genomic_DNA"/>
</dbReference>
<accession>A0A6A4SFM1</accession>
<dbReference type="Proteomes" id="UP000438429">
    <property type="component" value="Unassembled WGS sequence"/>
</dbReference>